<protein>
    <submittedName>
        <fullName evidence="2">Uma2 family endonuclease</fullName>
    </submittedName>
</protein>
<evidence type="ECO:0000313" key="3">
    <source>
        <dbReference type="Proteomes" id="UP000664034"/>
    </source>
</evidence>
<dbReference type="Pfam" id="PF05685">
    <property type="entry name" value="Uma2"/>
    <property type="match status" value="1"/>
</dbReference>
<dbReference type="Gene3D" id="3.90.1570.10">
    <property type="entry name" value="tt1808, chain A"/>
    <property type="match status" value="1"/>
</dbReference>
<proteinExistence type="predicted"/>
<dbReference type="PANTHER" id="PTHR36558:SF1">
    <property type="entry name" value="RESTRICTION ENDONUCLEASE DOMAIN-CONTAINING PROTEIN-RELATED"/>
    <property type="match status" value="1"/>
</dbReference>
<accession>A0A939GF24</accession>
<keyword evidence="2" id="KW-0255">Endonuclease</keyword>
<dbReference type="SUPFAM" id="SSF52980">
    <property type="entry name" value="Restriction endonuclease-like"/>
    <property type="match status" value="1"/>
</dbReference>
<dbReference type="InterPro" id="IPR012296">
    <property type="entry name" value="Nuclease_put_TT1808"/>
</dbReference>
<dbReference type="GO" id="GO:0004519">
    <property type="term" value="F:endonuclease activity"/>
    <property type="evidence" value="ECO:0007669"/>
    <property type="project" value="UniProtKB-KW"/>
</dbReference>
<dbReference type="PANTHER" id="PTHR36558">
    <property type="entry name" value="GLR1098 PROTEIN"/>
    <property type="match status" value="1"/>
</dbReference>
<dbReference type="AlphaFoldDB" id="A0A939GF24"/>
<dbReference type="CDD" id="cd06260">
    <property type="entry name" value="DUF820-like"/>
    <property type="match status" value="1"/>
</dbReference>
<gene>
    <name evidence="2" type="ORF">J2I47_14690</name>
</gene>
<dbReference type="RefSeq" id="WP_207365349.1">
    <property type="nucleotide sequence ID" value="NZ_JAFMYV010000007.1"/>
</dbReference>
<dbReference type="EMBL" id="JAFMYV010000007">
    <property type="protein sequence ID" value="MBO0937804.1"/>
    <property type="molecule type" value="Genomic_DNA"/>
</dbReference>
<feature type="domain" description="Putative restriction endonuclease" evidence="1">
    <location>
        <begin position="12"/>
        <end position="162"/>
    </location>
</feature>
<keyword evidence="3" id="KW-1185">Reference proteome</keyword>
<dbReference type="Proteomes" id="UP000664034">
    <property type="component" value="Unassembled WGS sequence"/>
</dbReference>
<name>A0A939GF24_9BACT</name>
<dbReference type="InterPro" id="IPR011335">
    <property type="entry name" value="Restrct_endonuc-II-like"/>
</dbReference>
<comment type="caution">
    <text evidence="2">The sequence shown here is derived from an EMBL/GenBank/DDBJ whole genome shotgun (WGS) entry which is preliminary data.</text>
</comment>
<keyword evidence="2" id="KW-0540">Nuclease</keyword>
<evidence type="ECO:0000259" key="1">
    <source>
        <dbReference type="Pfam" id="PF05685"/>
    </source>
</evidence>
<evidence type="ECO:0000313" key="2">
    <source>
        <dbReference type="EMBL" id="MBO0937804.1"/>
    </source>
</evidence>
<sequence>MVAEQKHLLTEQEYLTLERAALDKSEFYNGERIPIAGASINHNRVKENLNGKIISHLEFADCQSFSSDMRVHFPGTSLYAYPDIVIVCGEPQLLPNEFDNLTNPNAIIEVLSDGTEDYDRGRKFHRYRAIPSLTEYILLDSQTVSVEIWRRNEQGQWTLTHESADPTTVFTIGTIGLSVTLSTVYTRTTGLLPDASAPTTAP</sequence>
<keyword evidence="2" id="KW-0378">Hydrolase</keyword>
<dbReference type="InterPro" id="IPR008538">
    <property type="entry name" value="Uma2"/>
</dbReference>
<reference evidence="2" key="1">
    <citation type="submission" date="2021-03" db="EMBL/GenBank/DDBJ databases">
        <title>Fibrella sp. HMF5335 genome sequencing and assembly.</title>
        <authorList>
            <person name="Kang H."/>
            <person name="Kim H."/>
            <person name="Bae S."/>
            <person name="Joh K."/>
        </authorList>
    </citation>
    <scope>NUCLEOTIDE SEQUENCE</scope>
    <source>
        <strain evidence="2">HMF5335</strain>
    </source>
</reference>
<organism evidence="2 3">
    <name type="scientific">Fibrella rubiginis</name>
    <dbReference type="NCBI Taxonomy" id="2817060"/>
    <lineage>
        <taxon>Bacteria</taxon>
        <taxon>Pseudomonadati</taxon>
        <taxon>Bacteroidota</taxon>
        <taxon>Cytophagia</taxon>
        <taxon>Cytophagales</taxon>
        <taxon>Spirosomataceae</taxon>
        <taxon>Fibrella</taxon>
    </lineage>
</organism>